<proteinExistence type="predicted"/>
<keyword evidence="1" id="KW-1133">Transmembrane helix</keyword>
<name>A0A1M7F7M7_9BACT</name>
<dbReference type="Proteomes" id="UP000184420">
    <property type="component" value="Unassembled WGS sequence"/>
</dbReference>
<keyword evidence="3" id="KW-1185">Reference proteome</keyword>
<sequence length="123" mass="14534">MDWINAWAMKSSVYFRTFLYFCSGVIYQIPVFHSSHNHIKMRILGKKLLLKLQVKNKGNRKLWDAIDKLLEDLEQFNPRSSKLTEVRKDADCVHSDGFYFLNIHVHRTFILVDFDEEGQATII</sequence>
<evidence type="ECO:0000256" key="1">
    <source>
        <dbReference type="SAM" id="Phobius"/>
    </source>
</evidence>
<accession>A0A1M7F7M7</accession>
<dbReference type="AlphaFoldDB" id="A0A1M7F7M7"/>
<keyword evidence="1" id="KW-0472">Membrane</keyword>
<reference evidence="2 3" key="1">
    <citation type="submission" date="2016-11" db="EMBL/GenBank/DDBJ databases">
        <authorList>
            <person name="Jaros S."/>
            <person name="Januszkiewicz K."/>
            <person name="Wedrychowicz H."/>
        </authorList>
    </citation>
    <scope>NUCLEOTIDE SEQUENCE [LARGE SCALE GENOMIC DNA]</scope>
    <source>
        <strain evidence="2 3">DSM 27406</strain>
    </source>
</reference>
<feature type="transmembrane region" description="Helical" evidence="1">
    <location>
        <begin position="13"/>
        <end position="32"/>
    </location>
</feature>
<dbReference type="STRING" id="1419482.SAMN05444266_10625"/>
<evidence type="ECO:0000313" key="2">
    <source>
        <dbReference type="EMBL" id="SHM00000.1"/>
    </source>
</evidence>
<dbReference type="RefSeq" id="WP_218588049.1">
    <property type="nucleotide sequence ID" value="NZ_FRBL01000006.1"/>
</dbReference>
<dbReference type="EMBL" id="FRBL01000006">
    <property type="protein sequence ID" value="SHM00000.1"/>
    <property type="molecule type" value="Genomic_DNA"/>
</dbReference>
<protein>
    <submittedName>
        <fullName evidence="2">Uncharacterized protein</fullName>
    </submittedName>
</protein>
<gene>
    <name evidence="2" type="ORF">SAMN05444266_10625</name>
</gene>
<organism evidence="2 3">
    <name type="scientific">Chitinophaga jiangningensis</name>
    <dbReference type="NCBI Taxonomy" id="1419482"/>
    <lineage>
        <taxon>Bacteria</taxon>
        <taxon>Pseudomonadati</taxon>
        <taxon>Bacteroidota</taxon>
        <taxon>Chitinophagia</taxon>
        <taxon>Chitinophagales</taxon>
        <taxon>Chitinophagaceae</taxon>
        <taxon>Chitinophaga</taxon>
    </lineage>
</organism>
<evidence type="ECO:0000313" key="3">
    <source>
        <dbReference type="Proteomes" id="UP000184420"/>
    </source>
</evidence>
<keyword evidence="1" id="KW-0812">Transmembrane</keyword>